<sequence length="77" mass="7867">MNIDWTSLGLVSVVTVVATVLIVSVVSGGALMLDRAHARAEAGSDGAAGLVALGWTAIGVAGLIVLYGLYLLIPYFH</sequence>
<feature type="transmembrane region" description="Helical" evidence="1">
    <location>
        <begin position="7"/>
        <end position="32"/>
    </location>
</feature>
<protein>
    <submittedName>
        <fullName evidence="3">Uncharacterized protein</fullName>
    </submittedName>
</protein>
<accession>A0A2B7JNI3</accession>
<keyword evidence="1" id="KW-1133">Transmembrane helix</keyword>
<dbReference type="Proteomes" id="UP000226191">
    <property type="component" value="Unassembled WGS sequence"/>
</dbReference>
<keyword evidence="1" id="KW-0472">Membrane</keyword>
<evidence type="ECO:0000313" key="4">
    <source>
        <dbReference type="EMBL" id="PHJ26368.1"/>
    </source>
</evidence>
<proteinExistence type="predicted"/>
<dbReference type="EMBL" id="CP031442">
    <property type="protein sequence ID" value="AXM07368.1"/>
    <property type="molecule type" value="Genomic_DNA"/>
</dbReference>
<feature type="transmembrane region" description="Helical" evidence="1">
    <location>
        <begin position="52"/>
        <end position="73"/>
    </location>
</feature>
<dbReference type="Proteomes" id="UP000256621">
    <property type="component" value="Chromosome"/>
</dbReference>
<reference evidence="4 5" key="2">
    <citation type="submission" date="2017-02" db="EMBL/GenBank/DDBJ databases">
        <title>Prevalence of linear plasmids in Propionibacterium acnes isolates obtained from cancerous prostatic tissue.</title>
        <authorList>
            <person name="Davidsson S."/>
            <person name="Bruggemann H."/>
        </authorList>
    </citation>
    <scope>NUCLEOTIDE SEQUENCE [LARGE SCALE GENOMIC DNA]</scope>
    <source>
        <strain evidence="4 5">09-9</strain>
    </source>
</reference>
<dbReference type="EMBL" id="MVCE01000003">
    <property type="protein sequence ID" value="PGF33793.1"/>
    <property type="molecule type" value="Genomic_DNA"/>
</dbReference>
<dbReference type="AlphaFoldDB" id="A0A2B7JNI3"/>
<evidence type="ECO:0000313" key="5">
    <source>
        <dbReference type="Proteomes" id="UP000223982"/>
    </source>
</evidence>
<reference evidence="2 7" key="3">
    <citation type="submission" date="2018-08" db="EMBL/GenBank/DDBJ databases">
        <title>Genome sequencing of Cutibacterium acnes KCOM 1315.</title>
        <authorList>
            <person name="Kook J.-K."/>
            <person name="Park S.-N."/>
            <person name="Lim Y.K."/>
        </authorList>
    </citation>
    <scope>NUCLEOTIDE SEQUENCE [LARGE SCALE GENOMIC DNA]</scope>
    <source>
        <strain evidence="2 7">KCOM 1315</strain>
    </source>
</reference>
<evidence type="ECO:0000313" key="3">
    <source>
        <dbReference type="EMBL" id="PGF33793.1"/>
    </source>
</evidence>
<organism evidence="3 6">
    <name type="scientific">Cutibacterium acnes</name>
    <name type="common">Propionibacterium acnes</name>
    <dbReference type="NCBI Taxonomy" id="1747"/>
    <lineage>
        <taxon>Bacteria</taxon>
        <taxon>Bacillati</taxon>
        <taxon>Actinomycetota</taxon>
        <taxon>Actinomycetes</taxon>
        <taxon>Propionibacteriales</taxon>
        <taxon>Propionibacteriaceae</taxon>
        <taxon>Cutibacterium</taxon>
    </lineage>
</organism>
<evidence type="ECO:0000313" key="6">
    <source>
        <dbReference type="Proteomes" id="UP000226191"/>
    </source>
</evidence>
<gene>
    <name evidence="4" type="ORF">APS60_10505</name>
    <name evidence="3" type="ORF">B1B09_07685</name>
    <name evidence="2" type="ORF">DXN06_09760</name>
</gene>
<evidence type="ECO:0000256" key="1">
    <source>
        <dbReference type="SAM" id="Phobius"/>
    </source>
</evidence>
<evidence type="ECO:0000313" key="2">
    <source>
        <dbReference type="EMBL" id="AXM07368.1"/>
    </source>
</evidence>
<keyword evidence="1" id="KW-0812">Transmembrane</keyword>
<dbReference type="EMBL" id="LKVB01000010">
    <property type="protein sequence ID" value="PHJ26368.1"/>
    <property type="molecule type" value="Genomic_DNA"/>
</dbReference>
<name>A0A2B7JNI3_CUTAC</name>
<dbReference type="GeneID" id="92857988"/>
<dbReference type="RefSeq" id="WP_002514484.1">
    <property type="nucleotide sequence ID" value="NZ_AP019664.1"/>
</dbReference>
<dbReference type="OrthoDB" id="3712244at2"/>
<dbReference type="OMA" id="MNIDWGA"/>
<dbReference type="KEGG" id="cacn:RN83_10510"/>
<evidence type="ECO:0000313" key="7">
    <source>
        <dbReference type="Proteomes" id="UP000256621"/>
    </source>
</evidence>
<dbReference type="Proteomes" id="UP000223982">
    <property type="component" value="Unassembled WGS sequence"/>
</dbReference>
<reference evidence="3 6" key="1">
    <citation type="submission" date="2017-02" db="EMBL/GenBank/DDBJ databases">
        <title>Prevalence of linear plasmids in Cutibacterium acnes isolates obtained from cancerous prostatic tissue.</title>
        <authorList>
            <person name="Davidsson S."/>
            <person name="Bruggemann H."/>
        </authorList>
    </citation>
    <scope>NUCLEOTIDE SEQUENCE [LARGE SCALE GENOMIC DNA]</scope>
    <source>
        <strain evidence="3 6">11-78</strain>
    </source>
</reference>